<dbReference type="AlphaFoldDB" id="A0A840RUF7"/>
<dbReference type="InterPro" id="IPR000073">
    <property type="entry name" value="AB_hydrolase_1"/>
</dbReference>
<sequence>MTKPTIVLVHGGQHSKTCWNPTIAALLRLDSTVKILAVDLPGHGDEPGDLGTLTIAQCVDSVTRQILATNPERVVLVGHSMAGITIPGVAARLGAATVQRMMFLACCVPPNGQSVLDTLHPPMNIIASFEARRKKVSQPLPGFIARWVFGNGMTADQKQFVVESLCPESTVVTLEPVDRSDMPVVPMDWILTLRDRALKPVAQRQFIANLGGVDAVIPLDTCHDAMISEPLKLAELILKRC</sequence>
<evidence type="ECO:0000313" key="3">
    <source>
        <dbReference type="Proteomes" id="UP000571084"/>
    </source>
</evidence>
<dbReference type="InterPro" id="IPR052897">
    <property type="entry name" value="Sec-Metab_Biosynth_Hydrolase"/>
</dbReference>
<dbReference type="Pfam" id="PF12697">
    <property type="entry name" value="Abhydrolase_6"/>
    <property type="match status" value="1"/>
</dbReference>
<feature type="domain" description="AB hydrolase-1" evidence="1">
    <location>
        <begin position="6"/>
        <end position="235"/>
    </location>
</feature>
<keyword evidence="3" id="KW-1185">Reference proteome</keyword>
<dbReference type="SUPFAM" id="SSF53474">
    <property type="entry name" value="alpha/beta-Hydrolases"/>
    <property type="match status" value="1"/>
</dbReference>
<dbReference type="PANTHER" id="PTHR37017:SF11">
    <property type="entry name" value="ESTERASE_LIPASE_THIOESTERASE DOMAIN-CONTAINING PROTEIN"/>
    <property type="match status" value="1"/>
</dbReference>
<protein>
    <recommendedName>
        <fullName evidence="1">AB hydrolase-1 domain-containing protein</fullName>
    </recommendedName>
</protein>
<dbReference type="Proteomes" id="UP000571084">
    <property type="component" value="Unassembled WGS sequence"/>
</dbReference>
<dbReference type="EMBL" id="JACHHQ010000011">
    <property type="protein sequence ID" value="MBB5202217.1"/>
    <property type="molecule type" value="Genomic_DNA"/>
</dbReference>
<dbReference type="Gene3D" id="3.40.50.1820">
    <property type="entry name" value="alpha/beta hydrolase"/>
    <property type="match status" value="1"/>
</dbReference>
<comment type="caution">
    <text evidence="2">The sequence shown here is derived from an EMBL/GenBank/DDBJ whole genome shotgun (WGS) entry which is preliminary data.</text>
</comment>
<organism evidence="2 3">
    <name type="scientific">Glaciimonas immobilis</name>
    <dbReference type="NCBI Taxonomy" id="728004"/>
    <lineage>
        <taxon>Bacteria</taxon>
        <taxon>Pseudomonadati</taxon>
        <taxon>Pseudomonadota</taxon>
        <taxon>Betaproteobacteria</taxon>
        <taxon>Burkholderiales</taxon>
        <taxon>Oxalobacteraceae</taxon>
        <taxon>Glaciimonas</taxon>
    </lineage>
</organism>
<dbReference type="InterPro" id="IPR029058">
    <property type="entry name" value="AB_hydrolase_fold"/>
</dbReference>
<dbReference type="RefSeq" id="WP_168057047.1">
    <property type="nucleotide sequence ID" value="NZ_JAAOZT010000013.1"/>
</dbReference>
<accession>A0A840RUF7</accession>
<dbReference type="PANTHER" id="PTHR37017">
    <property type="entry name" value="AB HYDROLASE-1 DOMAIN-CONTAINING PROTEIN-RELATED"/>
    <property type="match status" value="1"/>
</dbReference>
<evidence type="ECO:0000313" key="2">
    <source>
        <dbReference type="EMBL" id="MBB5202217.1"/>
    </source>
</evidence>
<name>A0A840RUF7_9BURK</name>
<evidence type="ECO:0000259" key="1">
    <source>
        <dbReference type="Pfam" id="PF12697"/>
    </source>
</evidence>
<gene>
    <name evidence="2" type="ORF">HNR39_004081</name>
</gene>
<proteinExistence type="predicted"/>
<reference evidence="2 3" key="1">
    <citation type="submission" date="2020-08" db="EMBL/GenBank/DDBJ databases">
        <title>Genomic Encyclopedia of Type Strains, Phase IV (KMG-IV): sequencing the most valuable type-strain genomes for metagenomic binning, comparative biology and taxonomic classification.</title>
        <authorList>
            <person name="Goeker M."/>
        </authorList>
    </citation>
    <scope>NUCLEOTIDE SEQUENCE [LARGE SCALE GENOMIC DNA]</scope>
    <source>
        <strain evidence="2 3">DSM 23240</strain>
    </source>
</reference>